<keyword evidence="2" id="KW-1185">Reference proteome</keyword>
<sequence>MVHRINPDPNNVDVVLDKDLINMLNERLWAAEALNDLRRAFWVKIAEAQEGDQIKWQYTMYDTSEKSGDDWLALGFLGKDFLKIQ</sequence>
<name>A0A4Z1E759_9HELO</name>
<comment type="caution">
    <text evidence="1">The sequence shown here is derived from an EMBL/GenBank/DDBJ whole genome shotgun (WGS) entry which is preliminary data.</text>
</comment>
<protein>
    <submittedName>
        <fullName evidence="1">Uncharacterized protein</fullName>
    </submittedName>
</protein>
<dbReference type="AlphaFoldDB" id="A0A4Z1E759"/>
<dbReference type="Proteomes" id="UP000297777">
    <property type="component" value="Unassembled WGS sequence"/>
</dbReference>
<evidence type="ECO:0000313" key="2">
    <source>
        <dbReference type="Proteomes" id="UP000297777"/>
    </source>
</evidence>
<proteinExistence type="predicted"/>
<gene>
    <name evidence="1" type="ORF">BTUL_0312g00080</name>
</gene>
<reference evidence="1 2" key="1">
    <citation type="submission" date="2017-12" db="EMBL/GenBank/DDBJ databases">
        <title>Comparative genomics of Botrytis spp.</title>
        <authorList>
            <person name="Valero-Jimenez C.A."/>
            <person name="Tapia P."/>
            <person name="Veloso J."/>
            <person name="Silva-Moreno E."/>
            <person name="Staats M."/>
            <person name="Valdes J.H."/>
            <person name="Van Kan J.A.L."/>
        </authorList>
    </citation>
    <scope>NUCLEOTIDE SEQUENCE [LARGE SCALE GENOMIC DNA]</scope>
    <source>
        <strain evidence="1 2">Bt9001</strain>
    </source>
</reference>
<accession>A0A4Z1E759</accession>
<dbReference type="EMBL" id="PQXH01000310">
    <property type="protein sequence ID" value="TGO07200.1"/>
    <property type="molecule type" value="Genomic_DNA"/>
</dbReference>
<organism evidence="1 2">
    <name type="scientific">Botrytis tulipae</name>
    <dbReference type="NCBI Taxonomy" id="87230"/>
    <lineage>
        <taxon>Eukaryota</taxon>
        <taxon>Fungi</taxon>
        <taxon>Dikarya</taxon>
        <taxon>Ascomycota</taxon>
        <taxon>Pezizomycotina</taxon>
        <taxon>Leotiomycetes</taxon>
        <taxon>Helotiales</taxon>
        <taxon>Sclerotiniaceae</taxon>
        <taxon>Botrytis</taxon>
    </lineage>
</organism>
<evidence type="ECO:0000313" key="1">
    <source>
        <dbReference type="EMBL" id="TGO07200.1"/>
    </source>
</evidence>